<sequence>MSRAPRAVSPVALLALLAGALVGLVAPVALAPPASAHVERPSYWPDPKPDCSVSPCAGGKVPDVRSLASALDTSQPGDTRVVCKDDSLQRLQDSIDAARQHGYYVRPTEHHTLSQAQADQLLAVNQQLFAMCSYDEIQPAVNDSGNNDRVVVMPGLYTEPTARSQPTHDPACAQYAIPSDSGDPGALSHDYQIHCPNDANLVAVIGRGPDTAPPPSPPLTNRHGIPNVGPCIRCNLQLEGSGVGPDDVVVEAGDASAGDGGPSAVGNQKDVGIFVDRADGFVLRNLVVRHAREHDVYILETDGYRFSQFKTFYAGGYGVLTFVEDHGVIEHCEAAGNGDSGIYPGSGADSTDHRYLPFYPQWRYSQVIRDCDMHHNTGGMSGTDSHGTLITHNNFYDNALGFTVDVFTAPGHPGYPQHGNTFSNNNFYDNNFNPYVAGSDVAPFIPAPVGTGGWIAGGNENQVVGNHFWNNWRRGLMIFAVPDATVCGPPPVGSSTPVPGCNPLKVSTSYNNRVHGNVMGVDPQGHVKPNGVDFWWDSFLGNTGNCWWGNKAAPGKKVTSSPGYLPSCANGTNPRLSVGTTFLPNELELVGCEAGFTLAGYPDGSDLACNWTKTPPQPGTAARARPVAAHAHHQVRRQQFATLCAMGLARRLCSAYQDQLPDVPLQFRAAEPTNAVLMTKPSFSPGRLSTFTCDWWRSADDSAKHGMVQRIRKFASGPVNGGRGSAQFGYGAALTDNQAAWLFDDRCSTFQAGPFALYKLYGAAAPFAAAFQ</sequence>
<dbReference type="RefSeq" id="WP_344774334.1">
    <property type="nucleotide sequence ID" value="NZ_BAABAH010000004.1"/>
</dbReference>
<dbReference type="InterPro" id="IPR006626">
    <property type="entry name" value="PbH1"/>
</dbReference>
<dbReference type="Pfam" id="PF13229">
    <property type="entry name" value="Beta_helix"/>
    <property type="match status" value="1"/>
</dbReference>
<comment type="caution">
    <text evidence="3">The sequence shown here is derived from an EMBL/GenBank/DDBJ whole genome shotgun (WGS) entry which is preliminary data.</text>
</comment>
<dbReference type="SMART" id="SM00710">
    <property type="entry name" value="PbH1"/>
    <property type="match status" value="4"/>
</dbReference>
<feature type="chain" id="PRO_5045902860" description="Right handed beta helix domain-containing protein" evidence="1">
    <location>
        <begin position="32"/>
        <end position="772"/>
    </location>
</feature>
<dbReference type="Proteomes" id="UP001501821">
    <property type="component" value="Unassembled WGS sequence"/>
</dbReference>
<feature type="domain" description="Right handed beta helix" evidence="2">
    <location>
        <begin position="367"/>
        <end position="478"/>
    </location>
</feature>
<evidence type="ECO:0000256" key="1">
    <source>
        <dbReference type="SAM" id="SignalP"/>
    </source>
</evidence>
<gene>
    <name evidence="3" type="ORF">GCM10022242_17150</name>
</gene>
<dbReference type="InterPro" id="IPR012334">
    <property type="entry name" value="Pectin_lyas_fold"/>
</dbReference>
<dbReference type="SUPFAM" id="SSF51126">
    <property type="entry name" value="Pectin lyase-like"/>
    <property type="match status" value="2"/>
</dbReference>
<name>A0ABP7ID77_9ACTN</name>
<reference evidence="4" key="1">
    <citation type="journal article" date="2019" name="Int. J. Syst. Evol. Microbiol.">
        <title>The Global Catalogue of Microorganisms (GCM) 10K type strain sequencing project: providing services to taxonomists for standard genome sequencing and annotation.</title>
        <authorList>
            <consortium name="The Broad Institute Genomics Platform"/>
            <consortium name="The Broad Institute Genome Sequencing Center for Infectious Disease"/>
            <person name="Wu L."/>
            <person name="Ma J."/>
        </authorList>
    </citation>
    <scope>NUCLEOTIDE SEQUENCE [LARGE SCALE GENOMIC DNA]</scope>
    <source>
        <strain evidence="4">JCM 16953</strain>
    </source>
</reference>
<keyword evidence="4" id="KW-1185">Reference proteome</keyword>
<evidence type="ECO:0000259" key="2">
    <source>
        <dbReference type="Pfam" id="PF13229"/>
    </source>
</evidence>
<keyword evidence="1" id="KW-0732">Signal</keyword>
<dbReference type="EMBL" id="BAABAH010000004">
    <property type="protein sequence ID" value="GAA3815563.1"/>
    <property type="molecule type" value="Genomic_DNA"/>
</dbReference>
<evidence type="ECO:0000313" key="3">
    <source>
        <dbReference type="EMBL" id="GAA3815563.1"/>
    </source>
</evidence>
<evidence type="ECO:0000313" key="4">
    <source>
        <dbReference type="Proteomes" id="UP001501821"/>
    </source>
</evidence>
<dbReference type="InterPro" id="IPR011050">
    <property type="entry name" value="Pectin_lyase_fold/virulence"/>
</dbReference>
<dbReference type="InterPro" id="IPR039448">
    <property type="entry name" value="Beta_helix"/>
</dbReference>
<proteinExistence type="predicted"/>
<accession>A0ABP7ID77</accession>
<protein>
    <recommendedName>
        <fullName evidence="2">Right handed beta helix domain-containing protein</fullName>
    </recommendedName>
</protein>
<feature type="signal peptide" evidence="1">
    <location>
        <begin position="1"/>
        <end position="31"/>
    </location>
</feature>
<dbReference type="Gene3D" id="2.160.20.10">
    <property type="entry name" value="Single-stranded right-handed beta-helix, Pectin lyase-like"/>
    <property type="match status" value="1"/>
</dbReference>
<organism evidence="3 4">
    <name type="scientific">Nocardioides panacisoli</name>
    <dbReference type="NCBI Taxonomy" id="627624"/>
    <lineage>
        <taxon>Bacteria</taxon>
        <taxon>Bacillati</taxon>
        <taxon>Actinomycetota</taxon>
        <taxon>Actinomycetes</taxon>
        <taxon>Propionibacteriales</taxon>
        <taxon>Nocardioidaceae</taxon>
        <taxon>Nocardioides</taxon>
    </lineage>
</organism>